<comment type="similarity">
    <text evidence="1">Belongs to the glycosyltransferase 34 family.</text>
</comment>
<dbReference type="InterPro" id="IPR008630">
    <property type="entry name" value="Glyco_trans_34"/>
</dbReference>
<dbReference type="GO" id="GO:0006487">
    <property type="term" value="P:protein N-linked glycosylation"/>
    <property type="evidence" value="ECO:0007669"/>
    <property type="project" value="TreeGrafter"/>
</dbReference>
<keyword evidence="6" id="KW-1185">Reference proteome</keyword>
<keyword evidence="4" id="KW-0472">Membrane</keyword>
<dbReference type="GO" id="GO:0000139">
    <property type="term" value="C:Golgi membrane"/>
    <property type="evidence" value="ECO:0007669"/>
    <property type="project" value="TreeGrafter"/>
</dbReference>
<evidence type="ECO:0000256" key="1">
    <source>
        <dbReference type="ARBA" id="ARBA00005664"/>
    </source>
</evidence>
<dbReference type="Gene3D" id="3.90.550.10">
    <property type="entry name" value="Spore Coat Polysaccharide Biosynthesis Protein SpsA, Chain A"/>
    <property type="match status" value="1"/>
</dbReference>
<dbReference type="Pfam" id="PF05637">
    <property type="entry name" value="Glyco_transf_34"/>
    <property type="match status" value="1"/>
</dbReference>
<evidence type="ECO:0000256" key="3">
    <source>
        <dbReference type="ARBA" id="ARBA00022679"/>
    </source>
</evidence>
<comment type="caution">
    <text evidence="5">The sequence shown here is derived from an EMBL/GenBank/DDBJ whole genome shotgun (WGS) entry which is preliminary data.</text>
</comment>
<keyword evidence="4" id="KW-0812">Transmembrane</keyword>
<keyword evidence="4" id="KW-1133">Transmembrane helix</keyword>
<evidence type="ECO:0000256" key="4">
    <source>
        <dbReference type="SAM" id="Phobius"/>
    </source>
</evidence>
<dbReference type="GO" id="GO:0016757">
    <property type="term" value="F:glycosyltransferase activity"/>
    <property type="evidence" value="ECO:0007669"/>
    <property type="project" value="UniProtKB-KW"/>
</dbReference>
<gene>
    <name evidence="5" type="ORF">BCR33DRAFT_716496</name>
</gene>
<evidence type="ECO:0008006" key="7">
    <source>
        <dbReference type="Google" id="ProtNLM"/>
    </source>
</evidence>
<dbReference type="InterPro" id="IPR029044">
    <property type="entry name" value="Nucleotide-diphossugar_trans"/>
</dbReference>
<accession>A0A1Y2CDN5</accession>
<dbReference type="EMBL" id="MCGO01000020">
    <property type="protein sequence ID" value="ORY45168.1"/>
    <property type="molecule type" value="Genomic_DNA"/>
</dbReference>
<keyword evidence="3" id="KW-0808">Transferase</keyword>
<evidence type="ECO:0000256" key="2">
    <source>
        <dbReference type="ARBA" id="ARBA00022676"/>
    </source>
</evidence>
<name>A0A1Y2CDN5_9FUNG</name>
<keyword evidence="2" id="KW-0328">Glycosyltransferase</keyword>
<dbReference type="STRING" id="329046.A0A1Y2CDN5"/>
<evidence type="ECO:0000313" key="6">
    <source>
        <dbReference type="Proteomes" id="UP000193642"/>
    </source>
</evidence>
<feature type="transmembrane region" description="Helical" evidence="4">
    <location>
        <begin position="7"/>
        <end position="29"/>
    </location>
</feature>
<organism evidence="5 6">
    <name type="scientific">Rhizoclosmatium globosum</name>
    <dbReference type="NCBI Taxonomy" id="329046"/>
    <lineage>
        <taxon>Eukaryota</taxon>
        <taxon>Fungi</taxon>
        <taxon>Fungi incertae sedis</taxon>
        <taxon>Chytridiomycota</taxon>
        <taxon>Chytridiomycota incertae sedis</taxon>
        <taxon>Chytridiomycetes</taxon>
        <taxon>Chytridiales</taxon>
        <taxon>Chytriomycetaceae</taxon>
        <taxon>Rhizoclosmatium</taxon>
    </lineage>
</organism>
<evidence type="ECO:0000313" key="5">
    <source>
        <dbReference type="EMBL" id="ORY45168.1"/>
    </source>
</evidence>
<dbReference type="Proteomes" id="UP000193642">
    <property type="component" value="Unassembled WGS sequence"/>
</dbReference>
<dbReference type="AlphaFoldDB" id="A0A1Y2CDN5"/>
<dbReference type="PANTHER" id="PTHR31306:SF4">
    <property type="entry name" value="ALPHA-1,2-GALACTOSYLTRANSFERASE"/>
    <property type="match status" value="1"/>
</dbReference>
<proteinExistence type="inferred from homology"/>
<dbReference type="OrthoDB" id="2154537at2759"/>
<protein>
    <recommendedName>
        <fullName evidence="7">Nucleotide-diphospho-sugar transferase</fullName>
    </recommendedName>
</protein>
<reference evidence="5 6" key="1">
    <citation type="submission" date="2016-07" db="EMBL/GenBank/DDBJ databases">
        <title>Pervasive Adenine N6-methylation of Active Genes in Fungi.</title>
        <authorList>
            <consortium name="DOE Joint Genome Institute"/>
            <person name="Mondo S.J."/>
            <person name="Dannebaum R.O."/>
            <person name="Kuo R.C."/>
            <person name="Labutti K."/>
            <person name="Haridas S."/>
            <person name="Kuo A."/>
            <person name="Salamov A."/>
            <person name="Ahrendt S.R."/>
            <person name="Lipzen A."/>
            <person name="Sullivan W."/>
            <person name="Andreopoulos W.B."/>
            <person name="Clum A."/>
            <person name="Lindquist E."/>
            <person name="Daum C."/>
            <person name="Ramamoorthy G.K."/>
            <person name="Gryganskyi A."/>
            <person name="Culley D."/>
            <person name="Magnuson J.K."/>
            <person name="James T.Y."/>
            <person name="O'Malley M.A."/>
            <person name="Stajich J.E."/>
            <person name="Spatafora J.W."/>
            <person name="Visel A."/>
            <person name="Grigoriev I.V."/>
        </authorList>
    </citation>
    <scope>NUCLEOTIDE SEQUENCE [LARGE SCALE GENOMIC DNA]</scope>
    <source>
        <strain evidence="5 6">JEL800</strain>
    </source>
</reference>
<sequence>MLHHCKPAILLPVAIILSLGFILIAQFGLGVTDGSDTRAGKLTSLVRVSDSEFALELEPSAKERPLLQRALVTVFTQLDSNKTFDTQMADALVLAHSFNVLPRVDRQGVEFVVAMSGIGFSAETILLGFGGEAAFSPQFGRRKGLAIPENSYKECTKASCFAKLYLFGLEAFSDILYVDPAVVINAGFSTSAVFELSTGAGFFGAVPSLGLGENTLDSSVLLFKPSISPSRKIDFEGYYLDQSPSCTTWSRLPESLNLQLLASRSQESISSSQIIPHDFWTYKPSPKNPSSAIHSRWASSMRSLFDFQMNLYNYSNVGLIPTKLSDLDLMIRGNTFAKKFVIITIMSSKVEKKVFDRTMANRARYCERHPEVTHHLQSQIFARNAVWQKIWTLADLFGNYTTNHYDWAWLLDGRDAMIMNGEIELRSLVAKFAMERPDLDMDVLIARDISAAMNAGSFFVRNSKWTRDVFLPELKLYANHSQENIREHPWQEQWGIIRMNDDGRNDTTSHLYQVEQRRQNEFNSFTFGPEPTYRPGDLVVHAPNHGWKGLYSFLEDKNYKEY</sequence>
<dbReference type="PANTHER" id="PTHR31306">
    <property type="entry name" value="ALPHA-1,6-MANNOSYLTRANSFERASE MNN11-RELATED"/>
    <property type="match status" value="1"/>
</dbReference>